<dbReference type="CDD" id="cd08954">
    <property type="entry name" value="KR_1_FAS_SDR_x"/>
    <property type="match status" value="1"/>
</dbReference>
<comment type="catalytic activity">
    <reaction evidence="62">
        <text>(2E)-decenoyl-[ACP] + NADPH + H(+) = decanoyl-[ACP] + NADP(+)</text>
        <dbReference type="Rhea" id="RHEA:41864"/>
        <dbReference type="Rhea" id="RHEA-COMP:9639"/>
        <dbReference type="Rhea" id="RHEA-COMP:9640"/>
        <dbReference type="ChEBI" id="CHEBI:15378"/>
        <dbReference type="ChEBI" id="CHEBI:57783"/>
        <dbReference type="ChEBI" id="CHEBI:58349"/>
        <dbReference type="ChEBI" id="CHEBI:78467"/>
        <dbReference type="ChEBI" id="CHEBI:78468"/>
    </reaction>
    <physiologicalReaction direction="left-to-right" evidence="62">
        <dbReference type="Rhea" id="RHEA:41865"/>
    </physiologicalReaction>
</comment>
<evidence type="ECO:0000256" key="61">
    <source>
        <dbReference type="ARBA" id="ARBA00049449"/>
    </source>
</evidence>
<comment type="catalytic activity">
    <reaction evidence="54">
        <text>3-oxotetradecanoyl-[ACP] + NADPH + H(+) = (3R)-hydroxytetradecanoyl-[ACP] + NADP(+)</text>
        <dbReference type="Rhea" id="RHEA:41888"/>
        <dbReference type="Rhea" id="RHEA-COMP:9645"/>
        <dbReference type="Rhea" id="RHEA-COMP:9646"/>
        <dbReference type="ChEBI" id="CHEBI:15378"/>
        <dbReference type="ChEBI" id="CHEBI:57783"/>
        <dbReference type="ChEBI" id="CHEBI:58349"/>
        <dbReference type="ChEBI" id="CHEBI:78473"/>
        <dbReference type="ChEBI" id="CHEBI:78474"/>
    </reaction>
    <physiologicalReaction direction="left-to-right" evidence="54">
        <dbReference type="Rhea" id="RHEA:41889"/>
    </physiologicalReaction>
</comment>
<gene>
    <name evidence="67" type="ORF">RDWZM_008476</name>
</gene>
<dbReference type="InterPro" id="IPR014031">
    <property type="entry name" value="Ketoacyl_synth_C"/>
</dbReference>
<dbReference type="SMART" id="SM00827">
    <property type="entry name" value="PKS_AT"/>
    <property type="match status" value="1"/>
</dbReference>
<feature type="region of interest" description="N-terminal hotdog fold" evidence="64">
    <location>
        <begin position="891"/>
        <end position="1018"/>
    </location>
</feature>
<evidence type="ECO:0000256" key="29">
    <source>
        <dbReference type="ARBA" id="ARBA00023399"/>
    </source>
</evidence>
<keyword evidence="19" id="KW-0520">NAD</keyword>
<evidence type="ECO:0000256" key="57">
    <source>
        <dbReference type="ARBA" id="ARBA00049171"/>
    </source>
</evidence>
<evidence type="ECO:0000256" key="50">
    <source>
        <dbReference type="ARBA" id="ARBA00048571"/>
    </source>
</evidence>
<evidence type="ECO:0000256" key="1">
    <source>
        <dbReference type="ARBA" id="ARBA00005189"/>
    </source>
</evidence>
<keyword evidence="21" id="KW-0275">Fatty acid biosynthesis</keyword>
<name>A0A9Q0M1H4_BLOTA</name>
<comment type="catalytic activity">
    <reaction evidence="63">
        <text>octanoyl-[ACP] + malonyl-[ACP] + H(+) = 3-oxodecanoyl-[ACP] + holo-[ACP] + CO2</text>
        <dbReference type="Rhea" id="RHEA:41852"/>
        <dbReference type="Rhea" id="RHEA-COMP:9623"/>
        <dbReference type="Rhea" id="RHEA-COMP:9636"/>
        <dbReference type="Rhea" id="RHEA-COMP:9637"/>
        <dbReference type="Rhea" id="RHEA-COMP:9685"/>
        <dbReference type="ChEBI" id="CHEBI:15378"/>
        <dbReference type="ChEBI" id="CHEBI:16526"/>
        <dbReference type="ChEBI" id="CHEBI:64479"/>
        <dbReference type="ChEBI" id="CHEBI:78449"/>
        <dbReference type="ChEBI" id="CHEBI:78463"/>
        <dbReference type="ChEBI" id="CHEBI:78464"/>
    </reaction>
    <physiologicalReaction direction="left-to-right" evidence="63">
        <dbReference type="Rhea" id="RHEA:41853"/>
    </physiologicalReaction>
</comment>
<comment type="catalytic activity">
    <reaction evidence="42">
        <text>(2E)-hexenoyl-[ACP] + NADPH + H(+) = hexanoyl-[ACP] + NADP(+)</text>
        <dbReference type="Rhea" id="RHEA:41832"/>
        <dbReference type="Rhea" id="RHEA-COMP:9631"/>
        <dbReference type="Rhea" id="RHEA-COMP:9632"/>
        <dbReference type="ChEBI" id="CHEBI:15378"/>
        <dbReference type="ChEBI" id="CHEBI:57783"/>
        <dbReference type="ChEBI" id="CHEBI:58349"/>
        <dbReference type="ChEBI" id="CHEBI:78458"/>
        <dbReference type="ChEBI" id="CHEBI:78459"/>
    </reaction>
    <physiologicalReaction direction="left-to-right" evidence="42">
        <dbReference type="Rhea" id="RHEA:41833"/>
    </physiologicalReaction>
</comment>
<comment type="catalytic activity">
    <reaction evidence="45">
        <text>hexadecanoyl-[ACP] + malonyl-[ACP] + H(+) = 3-oxooctadecanoyl-[ACP] + holo-[ACP] + CO2</text>
        <dbReference type="Rhea" id="RHEA:41916"/>
        <dbReference type="Rhea" id="RHEA-COMP:9623"/>
        <dbReference type="Rhea" id="RHEA-COMP:9652"/>
        <dbReference type="Rhea" id="RHEA-COMP:9653"/>
        <dbReference type="Rhea" id="RHEA-COMP:9685"/>
        <dbReference type="ChEBI" id="CHEBI:15378"/>
        <dbReference type="ChEBI" id="CHEBI:16526"/>
        <dbReference type="ChEBI" id="CHEBI:64479"/>
        <dbReference type="ChEBI" id="CHEBI:78449"/>
        <dbReference type="ChEBI" id="CHEBI:78483"/>
        <dbReference type="ChEBI" id="CHEBI:78487"/>
    </reaction>
    <physiologicalReaction direction="left-to-right" evidence="45">
        <dbReference type="Rhea" id="RHEA:41917"/>
    </physiologicalReaction>
</comment>
<dbReference type="InterPro" id="IPR016036">
    <property type="entry name" value="Malonyl_transacylase_ACP-bd"/>
</dbReference>
<dbReference type="GO" id="GO:0004312">
    <property type="term" value="F:fatty acid synthase activity"/>
    <property type="evidence" value="ECO:0007669"/>
    <property type="project" value="UniProtKB-EC"/>
</dbReference>
<feature type="domain" description="Ketosynthase family 3 (KS3)" evidence="65">
    <location>
        <begin position="16"/>
        <end position="428"/>
    </location>
</feature>
<keyword evidence="20" id="KW-0443">Lipid metabolism</keyword>
<evidence type="ECO:0000256" key="34">
    <source>
        <dbReference type="ARBA" id="ARBA00047300"/>
    </source>
</evidence>
<dbReference type="InterPro" id="IPR013968">
    <property type="entry name" value="PKS_KR"/>
</dbReference>
<dbReference type="Pfam" id="PF00698">
    <property type="entry name" value="Acyl_transf_1"/>
    <property type="match status" value="1"/>
</dbReference>
<comment type="pathway">
    <text evidence="1">Lipid metabolism.</text>
</comment>
<evidence type="ECO:0000256" key="28">
    <source>
        <dbReference type="ARBA" id="ARBA00023398"/>
    </source>
</evidence>
<dbReference type="Gene3D" id="3.30.70.3290">
    <property type="match status" value="1"/>
</dbReference>
<keyword evidence="11" id="KW-0808">Transferase</keyword>
<dbReference type="EC" id="3.1.2.14" evidence="3"/>
<dbReference type="Gene3D" id="3.40.50.720">
    <property type="entry name" value="NAD(P)-binding Rossmann-like Domain"/>
    <property type="match status" value="1"/>
</dbReference>
<sequence length="2691" mass="305769">MSDRERKFNTQDYPFNEDVVISGIAGRFPEADNMDEFASKLFRGEDMVTCDDRRWPVGIHHNGLGARTGKIKSAEKFDSAFFAMLSYLAHSMDPISRIILETTYEALYDAGICPHNVRGTNTGVYFGLNTIANADGLPQDDFNDVFTKEAAFWVYGNSKVLYANRVSFLFDFQGPSLVIDTACSASLVAMSTAVNDIRSGACDMAIVATGNMVPAPFGNSIYSCVGLLAKDGKCKVWDKDADGFVRSETIGCLVLQRRSQAKRVYATVLHSKVNSDGFKSVGLFAPYWARQRDLMVQTYEEANVDPNDLSYFEAHGTGTNVGDPQEAKAIAEAYCKNRKTPLLVGAVKSNIGHSEGSSGLTSVAKVIIAFENKCIPANLNFQTPKPEIMSIVNKQIEPVTKNTPFSNGIVGVNSFGVGGVNAHVLLKSNPKELTAESFKICDPIPRLVTISGRTVEALDHMFEFIQNNPDKVHRDFLALLNEANKTGWVDTSCNFPYRGYMIIKEKEGAPLQTINGQFGELQIPTYEFDCKQMETGREVSVWLVFSGMGSQWTSMASSMMKLVPFAESIHRSAAVLKPLGIDLLHLLTTDNSEIWKSTVNPFVAITSMQIALFDLIKLLNLKYNGIIGHSFGEVACAYADGCLTLEQAILTSYWRGKIVETSTLPRGVLAAIGITWEEAKKRCPPGIVPACHNGSDSVTISGLYEETKKFVEQLQSENIFARLVAGGEFPYHSPHMNSVAPELLKSLSKIIPQPKRRSSKWISTSFPKDQWNEESSMYASADYFTNNLVSPVLFNEGMAEIPNDAITIEVAPHSLFDSIFKRCYQRQSYIGLMKRNEPDNLNFFLSSLGKLYSMGSNMNIENLYPKVEWPVARATQSLSSIFEWDHSKAYHVKKYPEFHNFSTASDYYARLSVMETDWHFLRDHSIEGKTIFPATGYLYLVWRRLANQVGQPWNLTPVHFENVRFHRPTLVSETSEIRFTIRILQGNGEFLVFEGSNVVCTGRVTLLDSETGLEVQHMIEAGVEEDKKNRDESKFDYLTTREIYKELRIRGYDYGPKFHGLHEARSDGQIGQVKWNGHFISFMDSMLHISLIALPLRALFVPIGFDSVRIDPRVLFGEIERVKQEKQEKEFEDFKLKKEFLYFSDKTAETEHIEMNMNQRVESIMDDKADDNDNDESKADIPLQFYQTAFMSCDDSKISLIPVVFDVNNRSIITKGLEVKGMIPFPVPRKVEQKGLLLERYEHVPYIEEKISMLNSEAEKTLNEYVWLCNELSRFLIFKKDQRTENKTQRLPNNLFTLTKKYYQEIEMSESNPYRILMLLRDLLELKLEKDDDVEVFSINSFVTEDKMNAEGDSINRELLIKYNISADLTSTMQTNERLMRPLLDTVLENHNDRANIRIIEVNPSMHLFAPRLIHLLKSSFVGNVNIDYTYANTGDQIVSNEMENLHLKSVEWNRSTNAFLNDINSVDLLIYRMAESTIDGWSIEKQLESFNDCLKENGFLMVLARTDISQMEQKMNKYFGYDSKNDYGSNNLMKTFIKSTKNVSFGLVGKKQDASYSAFLFRKLRTVYDPTKYNVLKINECFDDWLDKLKEMFIENKNKPQEAKPIWLIANDKFNGLIGMVNCLRLEPGGAFIRCIFDLDGSLPDAIDFNKSPFNEIGYFDLVFNVYQKGMWGAFRYLSLPAKNETVDTQFAYLNVETRGDLSSFKWYESEHKYFDKIRKADQIEGLVLCDVYCSSLNFKDVMLATGRIQPGPESAIFDCVIGLEFSGRRRDNGKRVMGMVPFKGFATTITSFEDCLWDVPDEWTLEEAASIPVVYATAYYALVVRGALTEGDKVLIHSAAGGVGQAAIRICQNKNCEIFVTVGNNEKREFIKREFGIPDENIFNSRDISFERLIKERTKGSGVDIVLNSLAEEKLQASLRCLGLNGRFLEIGKYDMQMNKQIGMFAFLQNISFHGVCLDSYFREGFDSPNLKRFMRKMTELLKDGIANGVVRPIQRTSYAWNQVEEAFRYMSTGKHIGKVIIKMRDEEKEKITIAKPLMVQAIRRTWFNPSKSYIIVGGLGGFGLELLYWMVMRGAKKFILSSRNGFKNSYQKLYFKRLKELSNYVSIFDIDVMVTTSNVTTVEGCERLIEEAIEKGPIGGIFNLALVLHDAYLENQTVETFKDVCNPKLTGLSNLDKISRTKCPELEYFVCFSSLTSGRGNAGQVNYGYANSAMERICEMRRFKGLPGHAIQWGPIGDVGVVADQLVGEDDTKEDLLKLLGGISLQRISSCLEVLDRFLQIPIPVLSSVIKSNLEDSSKKSDDDILDQLCAHLNVDKRNRDETIGEAGLDSMTVVEIQQRLERDYDVSFSVNDVKRITIGELKDFRDGKREALKQFSQDLKQARMHLATIKFEIATEPYTIVNQTGKLDNASKPIFFLPPIEGIYESLKELISELAKLRPVITLNWVRKMSELKTVKKVAEYFRGLMLKFEPKGDHEIIGHSFGAIVGIHMCRKAVPVKTLIAMDPMDVSNFKEEYDRNEKVELVLSYLRNFLSQRLVEKLRKEALSMKTEAECIQRITDALKSHGGKTVVGKDIDEIIKDSFERAELVLKYQQKNIRKLKMFGREMTQKTMQKLLLHKITVNVTVLKRLNQESDMDKLNNILLTSYGINRQDFVGRFDVFQVIGDEEEYLTTHLPFIIETIKTKLEM</sequence>
<dbReference type="CDD" id="cd00833">
    <property type="entry name" value="PKS"/>
    <property type="match status" value="1"/>
</dbReference>
<comment type="catalytic activity">
    <reaction evidence="48">
        <text>(2E)-octenoyl-[ACP] + NADPH + H(+) = octanoyl-[ACP] + NADP(+)</text>
        <dbReference type="Rhea" id="RHEA:41848"/>
        <dbReference type="Rhea" id="RHEA-COMP:9635"/>
        <dbReference type="Rhea" id="RHEA-COMP:9636"/>
        <dbReference type="ChEBI" id="CHEBI:15378"/>
        <dbReference type="ChEBI" id="CHEBI:57783"/>
        <dbReference type="ChEBI" id="CHEBI:58349"/>
        <dbReference type="ChEBI" id="CHEBI:78462"/>
        <dbReference type="ChEBI" id="CHEBI:78463"/>
    </reaction>
    <physiologicalReaction direction="left-to-right" evidence="48">
        <dbReference type="Rhea" id="RHEA:41849"/>
    </physiologicalReaction>
</comment>
<evidence type="ECO:0000256" key="44">
    <source>
        <dbReference type="ARBA" id="ARBA00047961"/>
    </source>
</evidence>
<dbReference type="GO" id="GO:0016297">
    <property type="term" value="F:fatty acyl-[ACP] hydrolase activity"/>
    <property type="evidence" value="ECO:0007669"/>
    <property type="project" value="UniProtKB-EC"/>
</dbReference>
<evidence type="ECO:0000256" key="56">
    <source>
        <dbReference type="ARBA" id="ARBA00049109"/>
    </source>
</evidence>
<evidence type="ECO:0000256" key="30">
    <source>
        <dbReference type="ARBA" id="ARBA00023401"/>
    </source>
</evidence>
<evidence type="ECO:0000256" key="12">
    <source>
        <dbReference type="ARBA" id="ARBA00022799"/>
    </source>
</evidence>
<keyword evidence="17" id="KW-0007">Acetylation</keyword>
<evidence type="ECO:0000256" key="51">
    <source>
        <dbReference type="ARBA" id="ARBA00048650"/>
    </source>
</evidence>
<comment type="catalytic activity">
    <reaction evidence="41">
        <text>(2E)-hexadecenoyl-[ACP] + NADPH + H(+) = hexadecanoyl-[ACP] + NADP(+)</text>
        <dbReference type="Rhea" id="RHEA:41912"/>
        <dbReference type="Rhea" id="RHEA-COMP:9651"/>
        <dbReference type="Rhea" id="RHEA-COMP:9652"/>
        <dbReference type="ChEBI" id="CHEBI:15378"/>
        <dbReference type="ChEBI" id="CHEBI:57783"/>
        <dbReference type="ChEBI" id="CHEBI:58349"/>
        <dbReference type="ChEBI" id="CHEBI:78481"/>
        <dbReference type="ChEBI" id="CHEBI:78483"/>
    </reaction>
    <physiologicalReaction direction="left-to-right" evidence="41">
        <dbReference type="Rhea" id="RHEA:41913"/>
    </physiologicalReaction>
</comment>
<comment type="catalytic activity">
    <reaction evidence="57">
        <text>(2E)-tetradecenoyl-[ACP] + NADPH + H(+) = tetradecanoyl-[ACP] + NADP(+)</text>
        <dbReference type="Rhea" id="RHEA:41896"/>
        <dbReference type="Rhea" id="RHEA-COMP:9647"/>
        <dbReference type="Rhea" id="RHEA-COMP:9648"/>
        <dbReference type="ChEBI" id="CHEBI:15378"/>
        <dbReference type="ChEBI" id="CHEBI:57783"/>
        <dbReference type="ChEBI" id="CHEBI:58349"/>
        <dbReference type="ChEBI" id="CHEBI:78475"/>
        <dbReference type="ChEBI" id="CHEBI:78477"/>
    </reaction>
    <physiologicalReaction direction="left-to-right" evidence="57">
        <dbReference type="Rhea" id="RHEA:41897"/>
    </physiologicalReaction>
</comment>
<dbReference type="FunFam" id="3.40.50.720:FF:000209">
    <property type="entry name" value="Polyketide synthase Pks12"/>
    <property type="match status" value="1"/>
</dbReference>
<comment type="catalytic activity">
    <reaction evidence="31">
        <text>(3R)-hydroxybutanoyl-[ACP] = (2E)-butenoyl-[ACP] + H2O</text>
        <dbReference type="Rhea" id="RHEA:41808"/>
        <dbReference type="Rhea" id="RHEA-COMP:9626"/>
        <dbReference type="Rhea" id="RHEA-COMP:9627"/>
        <dbReference type="ChEBI" id="CHEBI:15377"/>
        <dbReference type="ChEBI" id="CHEBI:78451"/>
        <dbReference type="ChEBI" id="CHEBI:78453"/>
    </reaction>
    <physiologicalReaction direction="left-to-right" evidence="31">
        <dbReference type="Rhea" id="RHEA:41809"/>
    </physiologicalReaction>
</comment>
<dbReference type="InterPro" id="IPR016035">
    <property type="entry name" value="Acyl_Trfase/lysoPLipase"/>
</dbReference>
<comment type="catalytic activity">
    <reaction evidence="23">
        <text>(3R)-hydroxyoctanoyl-[ACP] = (2E)-octenoyl-[ACP] + H2O</text>
        <dbReference type="Rhea" id="RHEA:41844"/>
        <dbReference type="Rhea" id="RHEA-COMP:9634"/>
        <dbReference type="Rhea" id="RHEA-COMP:9635"/>
        <dbReference type="ChEBI" id="CHEBI:15377"/>
        <dbReference type="ChEBI" id="CHEBI:78461"/>
        <dbReference type="ChEBI" id="CHEBI:78462"/>
    </reaction>
    <physiologicalReaction direction="left-to-right" evidence="23">
        <dbReference type="Rhea" id="RHEA:41845"/>
    </physiologicalReaction>
</comment>
<dbReference type="SUPFAM" id="SSF52151">
    <property type="entry name" value="FabD/lysophospholipase-like"/>
    <property type="match status" value="1"/>
</dbReference>
<comment type="catalytic activity">
    <reaction evidence="28">
        <text>(3R)-hydroxytetradecanoyl-[ACP] = (2E)-tetradecenoyl-[ACP] + H2O</text>
        <dbReference type="Rhea" id="RHEA:41892"/>
        <dbReference type="Rhea" id="RHEA-COMP:9646"/>
        <dbReference type="Rhea" id="RHEA-COMP:9647"/>
        <dbReference type="ChEBI" id="CHEBI:15377"/>
        <dbReference type="ChEBI" id="CHEBI:78474"/>
        <dbReference type="ChEBI" id="CHEBI:78475"/>
    </reaction>
    <physiologicalReaction direction="left-to-right" evidence="28">
        <dbReference type="Rhea" id="RHEA:41893"/>
    </physiologicalReaction>
</comment>
<evidence type="ECO:0000256" key="47">
    <source>
        <dbReference type="ARBA" id="ARBA00048289"/>
    </source>
</evidence>
<keyword evidence="14" id="KW-0276">Fatty acid metabolism</keyword>
<evidence type="ECO:0000256" key="31">
    <source>
        <dbReference type="ARBA" id="ARBA00023402"/>
    </source>
</evidence>
<accession>A0A9Q0M1H4</accession>
<evidence type="ECO:0000256" key="20">
    <source>
        <dbReference type="ARBA" id="ARBA00023098"/>
    </source>
</evidence>
<comment type="catalytic activity">
    <reaction evidence="53">
        <text>hexadecanoyl-[ACP] + H2O = hexadecanoate + holo-[ACP] + H(+)</text>
        <dbReference type="Rhea" id="RHEA:41932"/>
        <dbReference type="Rhea" id="RHEA-COMP:9652"/>
        <dbReference type="Rhea" id="RHEA-COMP:9685"/>
        <dbReference type="ChEBI" id="CHEBI:7896"/>
        <dbReference type="ChEBI" id="CHEBI:15377"/>
        <dbReference type="ChEBI" id="CHEBI:15378"/>
        <dbReference type="ChEBI" id="CHEBI:64479"/>
        <dbReference type="ChEBI" id="CHEBI:78483"/>
        <dbReference type="EC" id="3.1.2.14"/>
    </reaction>
    <physiologicalReaction direction="left-to-right" evidence="53">
        <dbReference type="Rhea" id="RHEA:41933"/>
    </physiologicalReaction>
</comment>
<comment type="catalytic activity">
    <reaction evidence="56">
        <text>decanoyl-[ACP] + malonyl-[ACP] + H(+) = 3-oxododecanoyl-[ACP] + holo-[ACP] + CO2</text>
        <dbReference type="Rhea" id="RHEA:41868"/>
        <dbReference type="Rhea" id="RHEA-COMP:9623"/>
        <dbReference type="Rhea" id="RHEA-COMP:9640"/>
        <dbReference type="Rhea" id="RHEA-COMP:9641"/>
        <dbReference type="Rhea" id="RHEA-COMP:9685"/>
        <dbReference type="ChEBI" id="CHEBI:15378"/>
        <dbReference type="ChEBI" id="CHEBI:16526"/>
        <dbReference type="ChEBI" id="CHEBI:64479"/>
        <dbReference type="ChEBI" id="CHEBI:78449"/>
        <dbReference type="ChEBI" id="CHEBI:78468"/>
        <dbReference type="ChEBI" id="CHEBI:78469"/>
    </reaction>
    <physiologicalReaction direction="left-to-right" evidence="56">
        <dbReference type="Rhea" id="RHEA:41869"/>
    </physiologicalReaction>
</comment>
<keyword evidence="12" id="KW-0702">S-nitrosylation</keyword>
<dbReference type="InterPro" id="IPR042104">
    <property type="entry name" value="PKS_dehydratase_sf"/>
</dbReference>
<dbReference type="SMART" id="SM00829">
    <property type="entry name" value="PKS_ER"/>
    <property type="match status" value="1"/>
</dbReference>
<dbReference type="InterPro" id="IPR049391">
    <property type="entry name" value="FAS_pseudo-KR"/>
</dbReference>
<keyword evidence="16" id="KW-0663">Pyridoxal phosphate</keyword>
<dbReference type="GO" id="GO:0019171">
    <property type="term" value="F:(3R)-hydroxyacyl-[acyl-carrier-protein] dehydratase activity"/>
    <property type="evidence" value="ECO:0007669"/>
    <property type="project" value="UniProtKB-EC"/>
</dbReference>
<dbReference type="GO" id="GO:0141148">
    <property type="term" value="F:enoyl-[acyl-carrier-protein] reductase (NADPH) activity"/>
    <property type="evidence" value="ECO:0007669"/>
    <property type="project" value="UniProtKB-EC"/>
</dbReference>
<evidence type="ECO:0000256" key="4">
    <source>
        <dbReference type="ARBA" id="ARBA00012873"/>
    </source>
</evidence>
<proteinExistence type="predicted"/>
<evidence type="ECO:0000256" key="15">
    <source>
        <dbReference type="ARBA" id="ARBA00022857"/>
    </source>
</evidence>
<dbReference type="Pfam" id="PF00550">
    <property type="entry name" value="PP-binding"/>
    <property type="match status" value="1"/>
</dbReference>
<keyword evidence="9" id="KW-0444">Lipid biosynthesis</keyword>
<comment type="catalytic activity">
    <reaction evidence="29">
        <text>(3R)-hydroxyoctadecanoyl-[ACP] = (2E)-octadecenoyl-[ACP] + H2O</text>
        <dbReference type="Rhea" id="RHEA:41924"/>
        <dbReference type="Rhea" id="RHEA-COMP:9654"/>
        <dbReference type="Rhea" id="RHEA-COMP:9655"/>
        <dbReference type="ChEBI" id="CHEBI:15377"/>
        <dbReference type="ChEBI" id="CHEBI:78488"/>
        <dbReference type="ChEBI" id="CHEBI:78489"/>
    </reaction>
    <physiologicalReaction direction="left-to-right" evidence="29">
        <dbReference type="Rhea" id="RHEA:41925"/>
    </physiologicalReaction>
</comment>
<evidence type="ECO:0000256" key="46">
    <source>
        <dbReference type="ARBA" id="ARBA00048281"/>
    </source>
</evidence>
<evidence type="ECO:0000256" key="3">
    <source>
        <dbReference type="ARBA" id="ARBA00012480"/>
    </source>
</evidence>
<feature type="active site" description="Proton acceptor; for dehydratase activity" evidence="64">
    <location>
        <position position="924"/>
    </location>
</feature>
<protein>
    <recommendedName>
        <fullName evidence="7">Fatty acid synthase</fullName>
        <ecNumber evidence="5">1.1.1.100</ecNumber>
        <ecNumber evidence="2">1.3.1.39</ecNumber>
        <ecNumber evidence="6">2.3.1.41</ecNumber>
        <ecNumber evidence="4">2.3.1.85</ecNumber>
        <ecNumber evidence="3">3.1.2.14</ecNumber>
    </recommendedName>
</protein>
<evidence type="ECO:0000256" key="48">
    <source>
        <dbReference type="ARBA" id="ARBA00048420"/>
    </source>
</evidence>
<evidence type="ECO:0000259" key="65">
    <source>
        <dbReference type="PROSITE" id="PS52004"/>
    </source>
</evidence>
<evidence type="ECO:0000256" key="14">
    <source>
        <dbReference type="ARBA" id="ARBA00022832"/>
    </source>
</evidence>
<evidence type="ECO:0000259" key="66">
    <source>
        <dbReference type="PROSITE" id="PS52019"/>
    </source>
</evidence>
<dbReference type="InterPro" id="IPR049900">
    <property type="entry name" value="PKS_mFAS_DH"/>
</dbReference>
<evidence type="ECO:0000256" key="36">
    <source>
        <dbReference type="ARBA" id="ARBA00047400"/>
    </source>
</evidence>
<comment type="catalytic activity">
    <reaction evidence="24">
        <text>(3R)-hydroxydodecanoyl-[ACP] = (2E)-dodecenoyl-[ACP] + H2O</text>
        <dbReference type="Rhea" id="RHEA:41876"/>
        <dbReference type="Rhea" id="RHEA-COMP:9642"/>
        <dbReference type="Rhea" id="RHEA-COMP:9643"/>
        <dbReference type="ChEBI" id="CHEBI:15377"/>
        <dbReference type="ChEBI" id="CHEBI:78470"/>
        <dbReference type="ChEBI" id="CHEBI:78472"/>
    </reaction>
    <physiologicalReaction direction="left-to-right" evidence="24">
        <dbReference type="Rhea" id="RHEA:41877"/>
    </physiologicalReaction>
</comment>
<comment type="catalytic activity">
    <reaction evidence="40">
        <text>dodecanoyl-[ACP] + malonyl-[ACP] + H(+) = 3-oxotetradecanoyl-[ACP] + holo-[ACP] + CO2</text>
        <dbReference type="Rhea" id="RHEA:41884"/>
        <dbReference type="Rhea" id="RHEA-COMP:9623"/>
        <dbReference type="Rhea" id="RHEA-COMP:9644"/>
        <dbReference type="Rhea" id="RHEA-COMP:9645"/>
        <dbReference type="Rhea" id="RHEA-COMP:9685"/>
        <dbReference type="ChEBI" id="CHEBI:15378"/>
        <dbReference type="ChEBI" id="CHEBI:16526"/>
        <dbReference type="ChEBI" id="CHEBI:64479"/>
        <dbReference type="ChEBI" id="CHEBI:65264"/>
        <dbReference type="ChEBI" id="CHEBI:78449"/>
        <dbReference type="ChEBI" id="CHEBI:78473"/>
    </reaction>
    <physiologicalReaction direction="left-to-right" evidence="40">
        <dbReference type="Rhea" id="RHEA:41885"/>
    </physiologicalReaction>
</comment>
<keyword evidence="18" id="KW-0560">Oxidoreductase</keyword>
<reference evidence="67" key="1">
    <citation type="submission" date="2022-12" db="EMBL/GenBank/DDBJ databases">
        <title>Genome assemblies of Blomia tropicalis.</title>
        <authorList>
            <person name="Cui Y."/>
        </authorList>
    </citation>
    <scope>NUCLEOTIDE SEQUENCE</scope>
    <source>
        <tissue evidence="67">Adult mites</tissue>
    </source>
</reference>
<evidence type="ECO:0000256" key="32">
    <source>
        <dbReference type="ARBA" id="ARBA00023442"/>
    </source>
</evidence>
<comment type="catalytic activity">
    <reaction evidence="58">
        <text>3-oxododecanoyl-[ACP] + NADPH + H(+) = (3R)-hydroxydodecanoyl-[ACP] + NADP(+)</text>
        <dbReference type="Rhea" id="RHEA:41872"/>
        <dbReference type="Rhea" id="RHEA-COMP:9641"/>
        <dbReference type="Rhea" id="RHEA-COMP:9642"/>
        <dbReference type="ChEBI" id="CHEBI:15378"/>
        <dbReference type="ChEBI" id="CHEBI:57783"/>
        <dbReference type="ChEBI" id="CHEBI:58349"/>
        <dbReference type="ChEBI" id="CHEBI:78469"/>
        <dbReference type="ChEBI" id="CHEBI:78470"/>
    </reaction>
    <physiologicalReaction direction="left-to-right" evidence="58">
        <dbReference type="Rhea" id="RHEA:41873"/>
    </physiologicalReaction>
</comment>
<comment type="catalytic activity">
    <reaction evidence="60">
        <text>3-oxooctanoyl-[ACP] + NADPH + H(+) = (3R)-hydroxyoctanoyl-[ACP] + NADP(+)</text>
        <dbReference type="Rhea" id="RHEA:41840"/>
        <dbReference type="Rhea" id="RHEA-COMP:9633"/>
        <dbReference type="Rhea" id="RHEA-COMP:9634"/>
        <dbReference type="ChEBI" id="CHEBI:15378"/>
        <dbReference type="ChEBI" id="CHEBI:57783"/>
        <dbReference type="ChEBI" id="CHEBI:58349"/>
        <dbReference type="ChEBI" id="CHEBI:78460"/>
        <dbReference type="ChEBI" id="CHEBI:78461"/>
    </reaction>
    <physiologicalReaction direction="left-to-right" evidence="60">
        <dbReference type="Rhea" id="RHEA:41841"/>
    </physiologicalReaction>
</comment>
<dbReference type="InterPro" id="IPR050091">
    <property type="entry name" value="PKS_NRPS_Biosynth_Enz"/>
</dbReference>
<evidence type="ECO:0000256" key="59">
    <source>
        <dbReference type="ARBA" id="ARBA00049414"/>
    </source>
</evidence>
<evidence type="ECO:0000256" key="60">
    <source>
        <dbReference type="ARBA" id="ARBA00049422"/>
    </source>
</evidence>
<evidence type="ECO:0000256" key="64">
    <source>
        <dbReference type="PROSITE-ProRule" id="PRU01363"/>
    </source>
</evidence>
<dbReference type="InterPro" id="IPR029058">
    <property type="entry name" value="AB_hydrolase_fold"/>
</dbReference>
<dbReference type="EC" id="1.3.1.39" evidence="2"/>
<comment type="caution">
    <text evidence="67">The sequence shown here is derived from an EMBL/GenBank/DDBJ whole genome shotgun (WGS) entry which is preliminary data.</text>
</comment>
<evidence type="ECO:0000256" key="39">
    <source>
        <dbReference type="ARBA" id="ARBA00047500"/>
    </source>
</evidence>
<comment type="catalytic activity">
    <reaction evidence="55">
        <text>(2E)-octadecenoyl-[ACP] + NADPH + H(+) = octadecanoyl-[ACP] + NADP(+)</text>
        <dbReference type="Rhea" id="RHEA:41928"/>
        <dbReference type="Rhea" id="RHEA-COMP:9655"/>
        <dbReference type="Rhea" id="RHEA-COMP:9656"/>
        <dbReference type="ChEBI" id="CHEBI:15378"/>
        <dbReference type="ChEBI" id="CHEBI:57783"/>
        <dbReference type="ChEBI" id="CHEBI:58349"/>
        <dbReference type="ChEBI" id="CHEBI:78489"/>
        <dbReference type="ChEBI" id="CHEBI:78495"/>
    </reaction>
    <physiologicalReaction direction="left-to-right" evidence="55">
        <dbReference type="Rhea" id="RHEA:41929"/>
    </physiologicalReaction>
</comment>
<dbReference type="SMART" id="SM00822">
    <property type="entry name" value="PKS_KR"/>
    <property type="match status" value="1"/>
</dbReference>
<comment type="catalytic activity">
    <reaction evidence="47">
        <text>tetradecanoyl-[ACP] + H2O = tetradecanoate + holo-[ACP] + H(+)</text>
        <dbReference type="Rhea" id="RHEA:30123"/>
        <dbReference type="Rhea" id="RHEA-COMP:9648"/>
        <dbReference type="Rhea" id="RHEA-COMP:9685"/>
        <dbReference type="ChEBI" id="CHEBI:15377"/>
        <dbReference type="ChEBI" id="CHEBI:15378"/>
        <dbReference type="ChEBI" id="CHEBI:30807"/>
        <dbReference type="ChEBI" id="CHEBI:64479"/>
        <dbReference type="ChEBI" id="CHEBI:78477"/>
        <dbReference type="EC" id="3.1.2.14"/>
    </reaction>
    <physiologicalReaction direction="left-to-right" evidence="47">
        <dbReference type="Rhea" id="RHEA:30124"/>
    </physiologicalReaction>
</comment>
<dbReference type="Proteomes" id="UP001142055">
    <property type="component" value="Chromosome 3"/>
</dbReference>
<dbReference type="InterPro" id="IPR001031">
    <property type="entry name" value="Thioesterase"/>
</dbReference>
<keyword evidence="13" id="KW-0378">Hydrolase</keyword>
<evidence type="ECO:0000256" key="23">
    <source>
        <dbReference type="ARBA" id="ARBA00023332"/>
    </source>
</evidence>
<dbReference type="Pfam" id="PF16197">
    <property type="entry name" value="KAsynt_C_assoc"/>
    <property type="match status" value="1"/>
</dbReference>
<dbReference type="PROSITE" id="PS00606">
    <property type="entry name" value="KS3_1"/>
    <property type="match status" value="1"/>
</dbReference>
<dbReference type="PROSITE" id="PS52019">
    <property type="entry name" value="PKS_MFAS_DH"/>
    <property type="match status" value="1"/>
</dbReference>
<evidence type="ECO:0000256" key="33">
    <source>
        <dbReference type="ARBA" id="ARBA00044883"/>
    </source>
</evidence>
<comment type="catalytic activity">
    <reaction evidence="51">
        <text>a 2,3-saturated acyl-[ACP] + NADP(+) = a (2E)-enoyl-[ACP] + NADPH + H(+)</text>
        <dbReference type="Rhea" id="RHEA:22564"/>
        <dbReference type="Rhea" id="RHEA-COMP:9925"/>
        <dbReference type="Rhea" id="RHEA-COMP:9926"/>
        <dbReference type="ChEBI" id="CHEBI:15378"/>
        <dbReference type="ChEBI" id="CHEBI:57783"/>
        <dbReference type="ChEBI" id="CHEBI:58349"/>
        <dbReference type="ChEBI" id="CHEBI:78784"/>
        <dbReference type="ChEBI" id="CHEBI:78785"/>
        <dbReference type="EC" id="1.3.1.39"/>
    </reaction>
    <physiologicalReaction direction="right-to-left" evidence="51">
        <dbReference type="Rhea" id="RHEA:22566"/>
    </physiologicalReaction>
</comment>
<dbReference type="InterPro" id="IPR011032">
    <property type="entry name" value="GroES-like_sf"/>
</dbReference>
<keyword evidence="10" id="KW-0597">Phosphoprotein</keyword>
<dbReference type="Pfam" id="PF08659">
    <property type="entry name" value="KR"/>
    <property type="match status" value="1"/>
</dbReference>
<evidence type="ECO:0000256" key="35">
    <source>
        <dbReference type="ARBA" id="ARBA00047394"/>
    </source>
</evidence>
<evidence type="ECO:0000256" key="26">
    <source>
        <dbReference type="ARBA" id="ARBA00023388"/>
    </source>
</evidence>
<evidence type="ECO:0000256" key="16">
    <source>
        <dbReference type="ARBA" id="ARBA00022898"/>
    </source>
</evidence>
<dbReference type="InterPro" id="IPR014030">
    <property type="entry name" value="Ketoacyl_synth_N"/>
</dbReference>
<dbReference type="InterPro" id="IPR009081">
    <property type="entry name" value="PP-bd_ACP"/>
</dbReference>
<evidence type="ECO:0000256" key="9">
    <source>
        <dbReference type="ARBA" id="ARBA00022516"/>
    </source>
</evidence>
<evidence type="ECO:0000256" key="17">
    <source>
        <dbReference type="ARBA" id="ARBA00022990"/>
    </source>
</evidence>
<dbReference type="OMA" id="KDVQHYT"/>
<dbReference type="GO" id="GO:0004313">
    <property type="term" value="F:[acyl-carrier-protein] S-acetyltransferase activity"/>
    <property type="evidence" value="ECO:0007669"/>
    <property type="project" value="UniProtKB-EC"/>
</dbReference>
<dbReference type="SUPFAM" id="SSF53474">
    <property type="entry name" value="alpha/beta-Hydrolases"/>
    <property type="match status" value="1"/>
</dbReference>
<comment type="catalytic activity">
    <reaction evidence="39">
        <text>(2E)-butenoyl-[ACP] + NADPH + H(+) = butanoyl-[ACP] + NADP(+)</text>
        <dbReference type="Rhea" id="RHEA:41812"/>
        <dbReference type="Rhea" id="RHEA-COMP:9627"/>
        <dbReference type="Rhea" id="RHEA-COMP:9628"/>
        <dbReference type="ChEBI" id="CHEBI:15378"/>
        <dbReference type="ChEBI" id="CHEBI:57783"/>
        <dbReference type="ChEBI" id="CHEBI:58349"/>
        <dbReference type="ChEBI" id="CHEBI:78453"/>
        <dbReference type="ChEBI" id="CHEBI:78454"/>
    </reaction>
    <physiologicalReaction direction="left-to-right" evidence="39">
        <dbReference type="Rhea" id="RHEA:41813"/>
    </physiologicalReaction>
</comment>
<dbReference type="Pfam" id="PF21149">
    <property type="entry name" value="FAS_pseudo-KR"/>
    <property type="match status" value="1"/>
</dbReference>
<evidence type="ECO:0000256" key="40">
    <source>
        <dbReference type="ARBA" id="ARBA00047578"/>
    </source>
</evidence>
<dbReference type="InterPro" id="IPR001227">
    <property type="entry name" value="Ac_transferase_dom_sf"/>
</dbReference>
<dbReference type="Gene3D" id="3.40.47.10">
    <property type="match status" value="1"/>
</dbReference>
<evidence type="ECO:0000256" key="6">
    <source>
        <dbReference type="ARBA" id="ARBA00013191"/>
    </source>
</evidence>
<dbReference type="InterPro" id="IPR016039">
    <property type="entry name" value="Thiolase-like"/>
</dbReference>
<evidence type="ECO:0000256" key="41">
    <source>
        <dbReference type="ARBA" id="ARBA00047810"/>
    </source>
</evidence>
<evidence type="ECO:0000313" key="67">
    <source>
        <dbReference type="EMBL" id="KAJ6217319.1"/>
    </source>
</evidence>
<feature type="active site" description="Proton donor; for dehydratase activity" evidence="64">
    <location>
        <position position="1084"/>
    </location>
</feature>
<comment type="catalytic activity">
    <reaction evidence="49">
        <text>a fatty acyl-[ACP] + malonyl-[ACP] + H(+) = a 3-oxoacyl-[ACP] + holo-[ACP] + CO2</text>
        <dbReference type="Rhea" id="RHEA:22836"/>
        <dbReference type="Rhea" id="RHEA-COMP:9623"/>
        <dbReference type="Rhea" id="RHEA-COMP:9685"/>
        <dbReference type="Rhea" id="RHEA-COMP:9916"/>
        <dbReference type="Rhea" id="RHEA-COMP:14125"/>
        <dbReference type="ChEBI" id="CHEBI:15378"/>
        <dbReference type="ChEBI" id="CHEBI:16526"/>
        <dbReference type="ChEBI" id="CHEBI:64479"/>
        <dbReference type="ChEBI" id="CHEBI:78449"/>
        <dbReference type="ChEBI" id="CHEBI:78776"/>
        <dbReference type="ChEBI" id="CHEBI:138651"/>
        <dbReference type="EC" id="2.3.1.41"/>
    </reaction>
    <physiologicalReaction direction="left-to-right" evidence="49">
        <dbReference type="Rhea" id="RHEA:22837"/>
    </physiologicalReaction>
</comment>
<evidence type="ECO:0000313" key="68">
    <source>
        <dbReference type="Proteomes" id="UP001142055"/>
    </source>
</evidence>
<evidence type="ECO:0000256" key="19">
    <source>
        <dbReference type="ARBA" id="ARBA00023027"/>
    </source>
</evidence>
<dbReference type="Gene3D" id="3.10.129.110">
    <property type="entry name" value="Polyketide synthase dehydratase"/>
    <property type="match status" value="1"/>
</dbReference>
<dbReference type="Pfam" id="PF13602">
    <property type="entry name" value="ADH_zinc_N_2"/>
    <property type="match status" value="1"/>
</dbReference>
<comment type="catalytic activity">
    <reaction evidence="43">
        <text>3-oxobutanoyl-[ACP] + NADPH + H(+) = (3R)-hydroxybutanoyl-[ACP] + NADP(+)</text>
        <dbReference type="Rhea" id="RHEA:41804"/>
        <dbReference type="Rhea" id="RHEA-COMP:9625"/>
        <dbReference type="Rhea" id="RHEA-COMP:9626"/>
        <dbReference type="ChEBI" id="CHEBI:15378"/>
        <dbReference type="ChEBI" id="CHEBI:57783"/>
        <dbReference type="ChEBI" id="CHEBI:58349"/>
        <dbReference type="ChEBI" id="CHEBI:78450"/>
        <dbReference type="ChEBI" id="CHEBI:78451"/>
    </reaction>
    <physiologicalReaction direction="left-to-right" evidence="43">
        <dbReference type="Rhea" id="RHEA:41805"/>
    </physiologicalReaction>
</comment>
<evidence type="ECO:0000256" key="27">
    <source>
        <dbReference type="ARBA" id="ARBA00023394"/>
    </source>
</evidence>
<comment type="function">
    <text evidence="32">Fatty acid synthetase is a multifunctional enzyme that catalyzes the de novo biosynthesis of long-chain saturated fatty acids starting from acetyl-CoA and malonyl-CoA in the presence of NADPH. This multifunctional protein contains 7 catalytic activities and a site for the binding of the prosthetic group 4'-phosphopantetheine of the acyl carrier protein ([ACP]) domain.</text>
</comment>
<evidence type="ECO:0000256" key="49">
    <source>
        <dbReference type="ARBA" id="ARBA00048506"/>
    </source>
</evidence>
<evidence type="ECO:0000256" key="55">
    <source>
        <dbReference type="ARBA" id="ARBA00049019"/>
    </source>
</evidence>
<dbReference type="EC" id="2.3.1.85" evidence="4"/>
<comment type="catalytic activity">
    <reaction evidence="26">
        <text>(3R)-hydroxydecanoyl-[ACP] = (2E)-decenoyl-[ACP] + H2O</text>
        <dbReference type="Rhea" id="RHEA:41860"/>
        <dbReference type="Rhea" id="RHEA-COMP:9638"/>
        <dbReference type="Rhea" id="RHEA-COMP:9639"/>
        <dbReference type="ChEBI" id="CHEBI:15377"/>
        <dbReference type="ChEBI" id="CHEBI:78466"/>
        <dbReference type="ChEBI" id="CHEBI:78467"/>
    </reaction>
    <physiologicalReaction direction="left-to-right" evidence="26">
        <dbReference type="Rhea" id="RHEA:41861"/>
    </physiologicalReaction>
</comment>
<evidence type="ECO:0000256" key="52">
    <source>
        <dbReference type="ARBA" id="ARBA00048691"/>
    </source>
</evidence>
<dbReference type="InterPro" id="IPR036736">
    <property type="entry name" value="ACP-like_sf"/>
</dbReference>
<feature type="domain" description="PKS/mFAS DH" evidence="66">
    <location>
        <begin position="891"/>
        <end position="1167"/>
    </location>
</feature>
<dbReference type="InterPro" id="IPR014043">
    <property type="entry name" value="Acyl_transferase_dom"/>
</dbReference>
<comment type="catalytic activity">
    <reaction evidence="27">
        <text>a (3R)-hydroxyacyl-[ACP] = a (2E)-enoyl-[ACP] + H2O</text>
        <dbReference type="Rhea" id="RHEA:13097"/>
        <dbReference type="Rhea" id="RHEA-COMP:9925"/>
        <dbReference type="Rhea" id="RHEA-COMP:9945"/>
        <dbReference type="ChEBI" id="CHEBI:15377"/>
        <dbReference type="ChEBI" id="CHEBI:78784"/>
        <dbReference type="ChEBI" id="CHEBI:78827"/>
        <dbReference type="EC" id="4.2.1.59"/>
    </reaction>
    <physiologicalReaction direction="left-to-right" evidence="27">
        <dbReference type="Rhea" id="RHEA:13098"/>
    </physiologicalReaction>
</comment>
<dbReference type="SMART" id="SM00825">
    <property type="entry name" value="PKS_KS"/>
    <property type="match status" value="1"/>
</dbReference>
<dbReference type="SUPFAM" id="SSF53901">
    <property type="entry name" value="Thiolase-like"/>
    <property type="match status" value="1"/>
</dbReference>
<dbReference type="EC" id="2.3.1.41" evidence="6"/>
<keyword evidence="68" id="KW-1185">Reference proteome</keyword>
<dbReference type="PANTHER" id="PTHR43775">
    <property type="entry name" value="FATTY ACID SYNTHASE"/>
    <property type="match status" value="1"/>
</dbReference>
<comment type="catalytic activity">
    <reaction evidence="46">
        <text>(2E)-dodecenoyl-[ACP] + NADPH + H(+) = dodecanoyl-[ACP] + NADP(+)</text>
        <dbReference type="Rhea" id="RHEA:41880"/>
        <dbReference type="Rhea" id="RHEA-COMP:9643"/>
        <dbReference type="Rhea" id="RHEA-COMP:9644"/>
        <dbReference type="ChEBI" id="CHEBI:15378"/>
        <dbReference type="ChEBI" id="CHEBI:57783"/>
        <dbReference type="ChEBI" id="CHEBI:58349"/>
        <dbReference type="ChEBI" id="CHEBI:65264"/>
        <dbReference type="ChEBI" id="CHEBI:78472"/>
    </reaction>
    <physiologicalReaction direction="left-to-right" evidence="46">
        <dbReference type="Rhea" id="RHEA:41881"/>
    </physiologicalReaction>
</comment>
<dbReference type="PROSITE" id="PS52004">
    <property type="entry name" value="KS3_2"/>
    <property type="match status" value="1"/>
</dbReference>
<comment type="catalytic activity">
    <reaction evidence="35">
        <text>hexanoyl-[ACP] + malonyl-[ACP] + H(+) = 3-oxooctanoyl-[ACP] + holo-[ACP] + CO2</text>
        <dbReference type="Rhea" id="RHEA:41836"/>
        <dbReference type="Rhea" id="RHEA-COMP:9623"/>
        <dbReference type="Rhea" id="RHEA-COMP:9632"/>
        <dbReference type="Rhea" id="RHEA-COMP:9633"/>
        <dbReference type="Rhea" id="RHEA-COMP:9685"/>
        <dbReference type="ChEBI" id="CHEBI:15378"/>
        <dbReference type="ChEBI" id="CHEBI:16526"/>
        <dbReference type="ChEBI" id="CHEBI:64479"/>
        <dbReference type="ChEBI" id="CHEBI:78449"/>
        <dbReference type="ChEBI" id="CHEBI:78459"/>
        <dbReference type="ChEBI" id="CHEBI:78460"/>
    </reaction>
    <physiologicalReaction direction="left-to-right" evidence="35">
        <dbReference type="Rhea" id="RHEA:41837"/>
    </physiologicalReaction>
</comment>
<evidence type="ECO:0000256" key="11">
    <source>
        <dbReference type="ARBA" id="ARBA00022679"/>
    </source>
</evidence>
<comment type="catalytic activity">
    <reaction evidence="59">
        <text>3-oxohexadecanoyl-[ACP] + NADPH + H(+) = (3R)-hydroxyhexadecanoyl-[ACP] + NADP(+)</text>
        <dbReference type="Rhea" id="RHEA:41904"/>
        <dbReference type="Rhea" id="RHEA-COMP:9649"/>
        <dbReference type="Rhea" id="RHEA-COMP:9650"/>
        <dbReference type="ChEBI" id="CHEBI:15378"/>
        <dbReference type="ChEBI" id="CHEBI:57783"/>
        <dbReference type="ChEBI" id="CHEBI:58349"/>
        <dbReference type="ChEBI" id="CHEBI:78478"/>
        <dbReference type="ChEBI" id="CHEBI:78480"/>
    </reaction>
    <physiologicalReaction direction="left-to-right" evidence="59">
        <dbReference type="Rhea" id="RHEA:41905"/>
    </physiologicalReaction>
</comment>
<feature type="region of interest" description="C-terminal hotdog fold" evidence="64">
    <location>
        <begin position="1034"/>
        <end position="1167"/>
    </location>
</feature>
<dbReference type="PANTHER" id="PTHR43775:SF7">
    <property type="entry name" value="FATTY ACID SYNTHASE"/>
    <property type="match status" value="1"/>
</dbReference>
<evidence type="ECO:0000256" key="5">
    <source>
        <dbReference type="ARBA" id="ARBA00012948"/>
    </source>
</evidence>
<dbReference type="SUPFAM" id="SSF50129">
    <property type="entry name" value="GroES-like"/>
    <property type="match status" value="1"/>
</dbReference>
<dbReference type="InterPro" id="IPR020841">
    <property type="entry name" value="PKS_Beta-ketoAc_synthase_dom"/>
</dbReference>
<evidence type="ECO:0000256" key="58">
    <source>
        <dbReference type="ARBA" id="ARBA00049263"/>
    </source>
</evidence>
<dbReference type="Pfam" id="PF00109">
    <property type="entry name" value="ketoacyl-synt"/>
    <property type="match status" value="1"/>
</dbReference>
<keyword evidence="22" id="KW-0511">Multifunctional enzyme</keyword>
<dbReference type="Pfam" id="PF02801">
    <property type="entry name" value="Ketoacyl-synt_C"/>
    <property type="match status" value="1"/>
</dbReference>
<dbReference type="EC" id="1.1.1.100" evidence="5"/>
<keyword evidence="15" id="KW-0521">NADP</keyword>
<evidence type="ECO:0000256" key="24">
    <source>
        <dbReference type="ARBA" id="ARBA00023351"/>
    </source>
</evidence>
<evidence type="ECO:0000256" key="37">
    <source>
        <dbReference type="ARBA" id="ARBA00047440"/>
    </source>
</evidence>
<dbReference type="Gene3D" id="3.40.50.1820">
    <property type="entry name" value="alpha/beta hydrolase"/>
    <property type="match status" value="1"/>
</dbReference>
<evidence type="ECO:0000256" key="38">
    <source>
        <dbReference type="ARBA" id="ARBA00047451"/>
    </source>
</evidence>
<comment type="catalytic activity">
    <reaction evidence="30">
        <text>(3R)-hydroxyhexadecanoyl-[ACP] = (2E)-hexadecenoyl-[ACP] + H2O</text>
        <dbReference type="Rhea" id="RHEA:41908"/>
        <dbReference type="Rhea" id="RHEA-COMP:9650"/>
        <dbReference type="Rhea" id="RHEA-COMP:9651"/>
        <dbReference type="ChEBI" id="CHEBI:15377"/>
        <dbReference type="ChEBI" id="CHEBI:78480"/>
        <dbReference type="ChEBI" id="CHEBI:78481"/>
    </reaction>
    <physiologicalReaction direction="left-to-right" evidence="30">
        <dbReference type="Rhea" id="RHEA:41909"/>
    </physiologicalReaction>
</comment>
<dbReference type="Gene3D" id="1.10.1200.10">
    <property type="entry name" value="ACP-like"/>
    <property type="match status" value="1"/>
</dbReference>
<organism evidence="67 68">
    <name type="scientific">Blomia tropicalis</name>
    <name type="common">Mite</name>
    <dbReference type="NCBI Taxonomy" id="40697"/>
    <lineage>
        <taxon>Eukaryota</taxon>
        <taxon>Metazoa</taxon>
        <taxon>Ecdysozoa</taxon>
        <taxon>Arthropoda</taxon>
        <taxon>Chelicerata</taxon>
        <taxon>Arachnida</taxon>
        <taxon>Acari</taxon>
        <taxon>Acariformes</taxon>
        <taxon>Sarcoptiformes</taxon>
        <taxon>Astigmata</taxon>
        <taxon>Glycyphagoidea</taxon>
        <taxon>Echimyopodidae</taxon>
        <taxon>Blomia</taxon>
    </lineage>
</organism>
<dbReference type="InterPro" id="IPR018201">
    <property type="entry name" value="Ketoacyl_synth_AS"/>
</dbReference>
<dbReference type="SUPFAM" id="SSF55048">
    <property type="entry name" value="Probable ACP-binding domain of malonyl-CoA ACP transacylase"/>
    <property type="match status" value="1"/>
</dbReference>
<evidence type="ECO:0000256" key="62">
    <source>
        <dbReference type="ARBA" id="ARBA00049521"/>
    </source>
</evidence>
<comment type="catalytic activity">
    <reaction evidence="36">
        <text>a (3R)-hydroxyacyl-[ACP] + NADP(+) = a 3-oxoacyl-[ACP] + NADPH + H(+)</text>
        <dbReference type="Rhea" id="RHEA:17397"/>
        <dbReference type="Rhea" id="RHEA-COMP:9916"/>
        <dbReference type="Rhea" id="RHEA-COMP:9945"/>
        <dbReference type="ChEBI" id="CHEBI:15378"/>
        <dbReference type="ChEBI" id="CHEBI:57783"/>
        <dbReference type="ChEBI" id="CHEBI:58349"/>
        <dbReference type="ChEBI" id="CHEBI:78776"/>
        <dbReference type="ChEBI" id="CHEBI:78827"/>
        <dbReference type="EC" id="1.1.1.100"/>
    </reaction>
    <physiologicalReaction direction="right-to-left" evidence="36">
        <dbReference type="Rhea" id="RHEA:17399"/>
    </physiologicalReaction>
</comment>
<dbReference type="CDD" id="cd05195">
    <property type="entry name" value="enoyl_red"/>
    <property type="match status" value="1"/>
</dbReference>
<dbReference type="InterPro" id="IPR057326">
    <property type="entry name" value="KR_dom"/>
</dbReference>
<dbReference type="SUPFAM" id="SSF47336">
    <property type="entry name" value="ACP-like"/>
    <property type="match status" value="1"/>
</dbReference>
<comment type="catalytic activity">
    <reaction evidence="52">
        <text>holo-[ACP] + acetyl-CoA = acetyl-[ACP] + CoA</text>
        <dbReference type="Rhea" id="RHEA:41788"/>
        <dbReference type="Rhea" id="RHEA-COMP:9621"/>
        <dbReference type="Rhea" id="RHEA-COMP:9685"/>
        <dbReference type="ChEBI" id="CHEBI:57287"/>
        <dbReference type="ChEBI" id="CHEBI:57288"/>
        <dbReference type="ChEBI" id="CHEBI:64479"/>
        <dbReference type="ChEBI" id="CHEBI:78446"/>
        <dbReference type="EC" id="2.3.1.38"/>
    </reaction>
    <physiologicalReaction direction="left-to-right" evidence="52">
        <dbReference type="Rhea" id="RHEA:41789"/>
    </physiologicalReaction>
</comment>
<comment type="catalytic activity">
    <reaction evidence="34">
        <text>3-oxooctadecanoyl-[ACP] + NADPH + H(+) = (3R)-hydroxyoctadecanoyl-[ACP] + NADP(+)</text>
        <dbReference type="Rhea" id="RHEA:41920"/>
        <dbReference type="Rhea" id="RHEA-COMP:9653"/>
        <dbReference type="Rhea" id="RHEA-COMP:9654"/>
        <dbReference type="ChEBI" id="CHEBI:15378"/>
        <dbReference type="ChEBI" id="CHEBI:57783"/>
        <dbReference type="ChEBI" id="CHEBI:58349"/>
        <dbReference type="ChEBI" id="CHEBI:78487"/>
        <dbReference type="ChEBI" id="CHEBI:78488"/>
    </reaction>
    <physiologicalReaction direction="left-to-right" evidence="34">
        <dbReference type="Rhea" id="RHEA:41921"/>
    </physiologicalReaction>
</comment>
<evidence type="ECO:0000256" key="25">
    <source>
        <dbReference type="ARBA" id="ARBA00023373"/>
    </source>
</evidence>
<dbReference type="EMBL" id="JAPWDV010000003">
    <property type="protein sequence ID" value="KAJ6217319.1"/>
    <property type="molecule type" value="Genomic_DNA"/>
</dbReference>
<dbReference type="InterPro" id="IPR049552">
    <property type="entry name" value="PKS_DH_N"/>
</dbReference>
<evidence type="ECO:0000256" key="63">
    <source>
        <dbReference type="ARBA" id="ARBA00049533"/>
    </source>
</evidence>
<keyword evidence="8" id="KW-0596">Phosphopantetheine</keyword>
<evidence type="ECO:0000256" key="54">
    <source>
        <dbReference type="ARBA" id="ARBA00048935"/>
    </source>
</evidence>
<evidence type="ECO:0000256" key="13">
    <source>
        <dbReference type="ARBA" id="ARBA00022801"/>
    </source>
</evidence>
<evidence type="ECO:0000256" key="2">
    <source>
        <dbReference type="ARBA" id="ARBA00012004"/>
    </source>
</evidence>
<comment type="catalytic activity">
    <reaction evidence="38">
        <text>tetradecanoyl-[ACP] + malonyl-[ACP] + H(+) = 3-oxohexadecanoyl-[ACP] + holo-[ACP] + CO2</text>
        <dbReference type="Rhea" id="RHEA:41900"/>
        <dbReference type="Rhea" id="RHEA-COMP:9623"/>
        <dbReference type="Rhea" id="RHEA-COMP:9648"/>
        <dbReference type="Rhea" id="RHEA-COMP:9649"/>
        <dbReference type="Rhea" id="RHEA-COMP:9685"/>
        <dbReference type="ChEBI" id="CHEBI:15378"/>
        <dbReference type="ChEBI" id="CHEBI:16526"/>
        <dbReference type="ChEBI" id="CHEBI:64479"/>
        <dbReference type="ChEBI" id="CHEBI:78449"/>
        <dbReference type="ChEBI" id="CHEBI:78477"/>
        <dbReference type="ChEBI" id="CHEBI:78478"/>
    </reaction>
    <physiologicalReaction direction="left-to-right" evidence="38">
        <dbReference type="Rhea" id="RHEA:41901"/>
    </physiologicalReaction>
</comment>
<evidence type="ECO:0000256" key="7">
    <source>
        <dbReference type="ARBA" id="ARBA00018769"/>
    </source>
</evidence>
<dbReference type="InterPro" id="IPR036291">
    <property type="entry name" value="NAD(P)-bd_dom_sf"/>
</dbReference>
<evidence type="ECO:0000256" key="21">
    <source>
        <dbReference type="ARBA" id="ARBA00023160"/>
    </source>
</evidence>
<dbReference type="Pfam" id="PF00975">
    <property type="entry name" value="Thioesterase"/>
    <property type="match status" value="1"/>
</dbReference>
<dbReference type="InterPro" id="IPR020843">
    <property type="entry name" value="ER"/>
</dbReference>
<dbReference type="Pfam" id="PF21089">
    <property type="entry name" value="PKS_DH_N"/>
    <property type="match status" value="1"/>
</dbReference>
<evidence type="ECO:0000256" key="8">
    <source>
        <dbReference type="ARBA" id="ARBA00022450"/>
    </source>
</evidence>
<evidence type="ECO:0000256" key="43">
    <source>
        <dbReference type="ARBA" id="ARBA00047953"/>
    </source>
</evidence>
<comment type="catalytic activity">
    <reaction evidence="25">
        <text>(3R)-hydroxyhexanoyl-[ACP] = (2E)-hexenoyl-[ACP] + H2O</text>
        <dbReference type="Rhea" id="RHEA:41828"/>
        <dbReference type="Rhea" id="RHEA-COMP:9630"/>
        <dbReference type="Rhea" id="RHEA-COMP:9631"/>
        <dbReference type="ChEBI" id="CHEBI:15377"/>
        <dbReference type="ChEBI" id="CHEBI:78457"/>
        <dbReference type="ChEBI" id="CHEBI:78458"/>
    </reaction>
    <physiologicalReaction direction="left-to-right" evidence="25">
        <dbReference type="Rhea" id="RHEA:41829"/>
    </physiologicalReaction>
</comment>
<dbReference type="GO" id="GO:0006633">
    <property type="term" value="P:fatty acid biosynthetic process"/>
    <property type="evidence" value="ECO:0007669"/>
    <property type="project" value="UniProtKB-KW"/>
</dbReference>
<dbReference type="GO" id="GO:0004315">
    <property type="term" value="F:3-oxoacyl-[acyl-carrier-protein] synthase activity"/>
    <property type="evidence" value="ECO:0007669"/>
    <property type="project" value="UniProtKB-EC"/>
</dbReference>
<dbReference type="SUPFAM" id="SSF51735">
    <property type="entry name" value="NAD(P)-binding Rossmann-fold domains"/>
    <property type="match status" value="2"/>
</dbReference>
<dbReference type="Gene3D" id="3.40.366.10">
    <property type="entry name" value="Malonyl-Coenzyme A Acyl Carrier Protein, domain 2"/>
    <property type="match status" value="1"/>
</dbReference>
<comment type="catalytic activity">
    <reaction evidence="44">
        <text>acetyl-[ACP] + malonyl-[ACP] + H(+) = 3-oxobutanoyl-[ACP] + holo-[ACP] + CO2</text>
        <dbReference type="Rhea" id="RHEA:41800"/>
        <dbReference type="Rhea" id="RHEA-COMP:9621"/>
        <dbReference type="Rhea" id="RHEA-COMP:9623"/>
        <dbReference type="Rhea" id="RHEA-COMP:9625"/>
        <dbReference type="Rhea" id="RHEA-COMP:9685"/>
        <dbReference type="ChEBI" id="CHEBI:15378"/>
        <dbReference type="ChEBI" id="CHEBI:16526"/>
        <dbReference type="ChEBI" id="CHEBI:64479"/>
        <dbReference type="ChEBI" id="CHEBI:78446"/>
        <dbReference type="ChEBI" id="CHEBI:78449"/>
        <dbReference type="ChEBI" id="CHEBI:78450"/>
    </reaction>
    <physiologicalReaction direction="left-to-right" evidence="44">
        <dbReference type="Rhea" id="RHEA:41801"/>
    </physiologicalReaction>
</comment>
<evidence type="ECO:0000256" key="42">
    <source>
        <dbReference type="ARBA" id="ARBA00047897"/>
    </source>
</evidence>
<dbReference type="InterPro" id="IPR032821">
    <property type="entry name" value="PKS_assoc"/>
</dbReference>
<comment type="catalytic activity">
    <reaction evidence="37">
        <text>3-oxodecanoyl-[ACP] + NADPH + H(+) = (3R)-hydroxydecanoyl-[ACP] + NADP(+)</text>
        <dbReference type="Rhea" id="RHEA:41856"/>
        <dbReference type="Rhea" id="RHEA-COMP:9637"/>
        <dbReference type="Rhea" id="RHEA-COMP:9638"/>
        <dbReference type="ChEBI" id="CHEBI:15378"/>
        <dbReference type="ChEBI" id="CHEBI:57783"/>
        <dbReference type="ChEBI" id="CHEBI:58349"/>
        <dbReference type="ChEBI" id="CHEBI:78464"/>
        <dbReference type="ChEBI" id="CHEBI:78466"/>
    </reaction>
    <physiologicalReaction direction="left-to-right" evidence="37">
        <dbReference type="Rhea" id="RHEA:41857"/>
    </physiologicalReaction>
</comment>
<comment type="catalytic activity">
    <reaction evidence="50">
        <text>3-oxohexanoyl-[ACP] + NADPH + H(+) = (3R)-hydroxyhexanoyl-[ACP] + NADP(+)</text>
        <dbReference type="Rhea" id="RHEA:41824"/>
        <dbReference type="Rhea" id="RHEA-COMP:9629"/>
        <dbReference type="Rhea" id="RHEA-COMP:9630"/>
        <dbReference type="ChEBI" id="CHEBI:15378"/>
        <dbReference type="ChEBI" id="CHEBI:57783"/>
        <dbReference type="ChEBI" id="CHEBI:58349"/>
        <dbReference type="ChEBI" id="CHEBI:78456"/>
        <dbReference type="ChEBI" id="CHEBI:78457"/>
    </reaction>
    <physiologicalReaction direction="left-to-right" evidence="50">
        <dbReference type="Rhea" id="RHEA:41825"/>
    </physiologicalReaction>
</comment>
<evidence type="ECO:0000256" key="22">
    <source>
        <dbReference type="ARBA" id="ARBA00023268"/>
    </source>
</evidence>
<dbReference type="InterPro" id="IPR029063">
    <property type="entry name" value="SAM-dependent_MTases_sf"/>
</dbReference>
<comment type="catalytic activity">
    <reaction evidence="61">
        <text>butanoyl-[ACP] + malonyl-[ACP] + H(+) = 3-oxohexanoyl-[ACP] + holo-[ACP] + CO2</text>
        <dbReference type="Rhea" id="RHEA:41820"/>
        <dbReference type="Rhea" id="RHEA-COMP:9623"/>
        <dbReference type="Rhea" id="RHEA-COMP:9628"/>
        <dbReference type="Rhea" id="RHEA-COMP:9629"/>
        <dbReference type="Rhea" id="RHEA-COMP:9685"/>
        <dbReference type="ChEBI" id="CHEBI:15378"/>
        <dbReference type="ChEBI" id="CHEBI:16526"/>
        <dbReference type="ChEBI" id="CHEBI:64479"/>
        <dbReference type="ChEBI" id="CHEBI:78449"/>
        <dbReference type="ChEBI" id="CHEBI:78454"/>
        <dbReference type="ChEBI" id="CHEBI:78456"/>
    </reaction>
    <physiologicalReaction direction="left-to-right" evidence="61">
        <dbReference type="Rhea" id="RHEA:41821"/>
    </physiologicalReaction>
</comment>
<dbReference type="Gene3D" id="3.90.180.10">
    <property type="entry name" value="Medium-chain alcohol dehydrogenases, catalytic domain"/>
    <property type="match status" value="1"/>
</dbReference>
<comment type="catalytic activity">
    <reaction evidence="33">
        <text>acetyl-CoA + n malonyl-CoA + 2n NADPH + 2n H(+) = a long-chain fatty acid + (n+1) CoA + n CO2 + 2n NADP(+).</text>
        <dbReference type="EC" id="2.3.1.85"/>
    </reaction>
</comment>
<evidence type="ECO:0000256" key="10">
    <source>
        <dbReference type="ARBA" id="ARBA00022553"/>
    </source>
</evidence>
<dbReference type="Gene3D" id="3.40.50.150">
    <property type="entry name" value="Vaccinia Virus protein VP39"/>
    <property type="match status" value="1"/>
</dbReference>
<evidence type="ECO:0000256" key="53">
    <source>
        <dbReference type="ARBA" id="ARBA00048704"/>
    </source>
</evidence>
<evidence type="ECO:0000256" key="18">
    <source>
        <dbReference type="ARBA" id="ARBA00023002"/>
    </source>
</evidence>
<dbReference type="GO" id="GO:0004316">
    <property type="term" value="F:3-oxoacyl-[acyl-carrier-protein] reductase (NADPH) activity"/>
    <property type="evidence" value="ECO:0007669"/>
    <property type="project" value="UniProtKB-EC"/>
</dbReference>
<evidence type="ECO:0000256" key="45">
    <source>
        <dbReference type="ARBA" id="ARBA00048051"/>
    </source>
</evidence>